<keyword evidence="3" id="KW-1185">Reference proteome</keyword>
<comment type="caution">
    <text evidence="2">The sequence shown here is derived from an EMBL/GenBank/DDBJ whole genome shotgun (WGS) entry which is preliminary data.</text>
</comment>
<accession>A0ABQ2W8L3</accession>
<dbReference type="EMBL" id="BMTF01000043">
    <property type="protein sequence ID" value="GGV96913.1"/>
    <property type="molecule type" value="Genomic_DNA"/>
</dbReference>
<sequence length="71" mass="7727">MGPQPTHPFTLRDRAPRHRLGNRPLDLIHSPADMDRITTDTPDIVYACTTATLGSPTYSCAKPSPATCYAS</sequence>
<feature type="region of interest" description="Disordered" evidence="1">
    <location>
        <begin position="1"/>
        <end position="27"/>
    </location>
</feature>
<gene>
    <name evidence="2" type="ORF">GCM10015535_67210</name>
</gene>
<organism evidence="2 3">
    <name type="scientific">Streptomyces gelaticus</name>
    <dbReference type="NCBI Taxonomy" id="285446"/>
    <lineage>
        <taxon>Bacteria</taxon>
        <taxon>Bacillati</taxon>
        <taxon>Actinomycetota</taxon>
        <taxon>Actinomycetes</taxon>
        <taxon>Kitasatosporales</taxon>
        <taxon>Streptomycetaceae</taxon>
        <taxon>Streptomyces</taxon>
    </lineage>
</organism>
<evidence type="ECO:0000313" key="3">
    <source>
        <dbReference type="Proteomes" id="UP000660675"/>
    </source>
</evidence>
<evidence type="ECO:0000313" key="2">
    <source>
        <dbReference type="EMBL" id="GGV96913.1"/>
    </source>
</evidence>
<name>A0ABQ2W8L3_9ACTN</name>
<reference evidence="3" key="1">
    <citation type="journal article" date="2019" name="Int. J. Syst. Evol. Microbiol.">
        <title>The Global Catalogue of Microorganisms (GCM) 10K type strain sequencing project: providing services to taxonomists for standard genome sequencing and annotation.</title>
        <authorList>
            <consortium name="The Broad Institute Genomics Platform"/>
            <consortium name="The Broad Institute Genome Sequencing Center for Infectious Disease"/>
            <person name="Wu L."/>
            <person name="Ma J."/>
        </authorList>
    </citation>
    <scope>NUCLEOTIDE SEQUENCE [LARGE SCALE GENOMIC DNA]</scope>
    <source>
        <strain evidence="3">JCM 4376</strain>
    </source>
</reference>
<evidence type="ECO:0000256" key="1">
    <source>
        <dbReference type="SAM" id="MobiDB-lite"/>
    </source>
</evidence>
<proteinExistence type="predicted"/>
<dbReference type="Proteomes" id="UP000660675">
    <property type="component" value="Unassembled WGS sequence"/>
</dbReference>
<protein>
    <submittedName>
        <fullName evidence="2">Uncharacterized protein</fullName>
    </submittedName>
</protein>